<reference evidence="1" key="1">
    <citation type="submission" date="2017-02" db="EMBL/GenBank/DDBJ databases">
        <title>Delving into the versatile metabolic prowess of the omnipresent phylum Bacteroidetes.</title>
        <authorList>
            <person name="Nobu M.K."/>
            <person name="Mei R."/>
            <person name="Narihiro T."/>
            <person name="Kuroda K."/>
            <person name="Liu W.-T."/>
        </authorList>
    </citation>
    <scope>NUCLEOTIDE SEQUENCE</scope>
    <source>
        <strain evidence="1">ADurb.Bin276</strain>
    </source>
</reference>
<dbReference type="Pfam" id="PF14486">
    <property type="entry name" value="DUF4432"/>
    <property type="match status" value="1"/>
</dbReference>
<dbReference type="CDD" id="cd09023">
    <property type="entry name" value="Aldose_epim_Ec_c4013"/>
    <property type="match status" value="1"/>
</dbReference>
<protein>
    <recommendedName>
        <fullName evidence="2">DUF4432 domain-containing protein</fullName>
    </recommendedName>
</protein>
<name>A0A1V5SWH9_9BACT</name>
<dbReference type="InterPro" id="IPR027839">
    <property type="entry name" value="DUF4432"/>
</dbReference>
<evidence type="ECO:0000313" key="1">
    <source>
        <dbReference type="EMBL" id="OQA58900.1"/>
    </source>
</evidence>
<dbReference type="GO" id="GO:0030246">
    <property type="term" value="F:carbohydrate binding"/>
    <property type="evidence" value="ECO:0007669"/>
    <property type="project" value="InterPro"/>
</dbReference>
<sequence>MAFIYNREMTREEILKRVGDISQIGSVILSELQDGPERGNRTAQVITGGGLHYTVLLDRGMDLAWTWYKGIAVSWRSATQAIAPYYFESTDLGWLRGFHGGLMNTCGLTYFGSPAHDPETGQNLGLHGRASYTPAKNVFADGTWQGDDYQILVQGKIREASVFGEKLVLYRKIMSRLGEKTIFIEDEVVNEGWSESPFMILYHVNVGFPLLDEGSKLYVPAEKTIPRTPEAEKGLSEWNLFRTPQKNFFEQVFFHAPKVLHDGYSAALLHNEKMALGFYVKFKKDTLPFLSEWKMIGEGEYVLGIEPGNCLPEGRPKEREAGRLVTLKPGESRKMVLEIGIVDGNKEIEQFKKYMGTF</sequence>
<accession>A0A1V5SWH9</accession>
<dbReference type="EMBL" id="MWBQ01000063">
    <property type="protein sequence ID" value="OQA58900.1"/>
    <property type="molecule type" value="Genomic_DNA"/>
</dbReference>
<proteinExistence type="predicted"/>
<dbReference type="InterPro" id="IPR014718">
    <property type="entry name" value="GH-type_carb-bd"/>
</dbReference>
<dbReference type="AlphaFoldDB" id="A0A1V5SWH9"/>
<dbReference type="Proteomes" id="UP000485569">
    <property type="component" value="Unassembled WGS sequence"/>
</dbReference>
<comment type="caution">
    <text evidence="1">The sequence shown here is derived from an EMBL/GenBank/DDBJ whole genome shotgun (WGS) entry which is preliminary data.</text>
</comment>
<evidence type="ECO:0008006" key="2">
    <source>
        <dbReference type="Google" id="ProtNLM"/>
    </source>
</evidence>
<dbReference type="Gene3D" id="2.70.98.10">
    <property type="match status" value="1"/>
</dbReference>
<gene>
    <name evidence="1" type="ORF">BWY41_00939</name>
</gene>
<organism evidence="1">
    <name type="scientific">Candidatus Atribacter allofermentans</name>
    <dbReference type="NCBI Taxonomy" id="1852833"/>
    <lineage>
        <taxon>Bacteria</taxon>
        <taxon>Pseudomonadati</taxon>
        <taxon>Atribacterota</taxon>
        <taxon>Atribacteria</taxon>
        <taxon>Atribacterales</taxon>
        <taxon>Atribacteraceae</taxon>
        <taxon>Atribacter</taxon>
    </lineage>
</organism>